<dbReference type="AlphaFoldDB" id="A0A0G4N3L0"/>
<feature type="region of interest" description="Disordered" evidence="6">
    <location>
        <begin position="419"/>
        <end position="441"/>
    </location>
</feature>
<name>A0A0G4N3L0_VERLO</name>
<evidence type="ECO:0000313" key="11">
    <source>
        <dbReference type="EMBL" id="CRK43624.1"/>
    </source>
</evidence>
<proteinExistence type="inferred from homology"/>
<feature type="compositionally biased region" description="Basic and acidic residues" evidence="6">
    <location>
        <begin position="421"/>
        <end position="441"/>
    </location>
</feature>
<dbReference type="GO" id="GO:0008270">
    <property type="term" value="F:zinc ion binding"/>
    <property type="evidence" value="ECO:0007669"/>
    <property type="project" value="InterPro"/>
</dbReference>
<dbReference type="SUPFAM" id="SSF51735">
    <property type="entry name" value="NAD(P)-binding Rossmann-fold domains"/>
    <property type="match status" value="1"/>
</dbReference>
<dbReference type="InterPro" id="IPR013154">
    <property type="entry name" value="ADH-like_N"/>
</dbReference>
<feature type="transmembrane region" description="Helical" evidence="7">
    <location>
        <begin position="175"/>
        <end position="197"/>
    </location>
</feature>
<dbReference type="Proteomes" id="UP000044602">
    <property type="component" value="Unassembled WGS sequence"/>
</dbReference>
<evidence type="ECO:0008006" key="14">
    <source>
        <dbReference type="Google" id="ProtNLM"/>
    </source>
</evidence>
<evidence type="ECO:0000256" key="4">
    <source>
        <dbReference type="ARBA" id="ARBA00023002"/>
    </source>
</evidence>
<evidence type="ECO:0000256" key="5">
    <source>
        <dbReference type="RuleBase" id="RU361277"/>
    </source>
</evidence>
<keyword evidence="2 5" id="KW-0479">Metal-binding</keyword>
<feature type="domain" description="Alcohol dehydrogenase-like C-terminal" evidence="8">
    <location>
        <begin position="187"/>
        <end position="284"/>
    </location>
</feature>
<evidence type="ECO:0000259" key="9">
    <source>
        <dbReference type="Pfam" id="PF08240"/>
    </source>
</evidence>
<evidence type="ECO:0000313" key="12">
    <source>
        <dbReference type="Proteomes" id="UP000044602"/>
    </source>
</evidence>
<evidence type="ECO:0000259" key="8">
    <source>
        <dbReference type="Pfam" id="PF00107"/>
    </source>
</evidence>
<evidence type="ECO:0000256" key="3">
    <source>
        <dbReference type="ARBA" id="ARBA00022833"/>
    </source>
</evidence>
<dbReference type="STRING" id="100787.A0A0G4N3L0"/>
<dbReference type="Gene3D" id="3.90.180.10">
    <property type="entry name" value="Medium-chain alcohol dehydrogenases, catalytic domain"/>
    <property type="match status" value="1"/>
</dbReference>
<dbReference type="Pfam" id="PF00107">
    <property type="entry name" value="ADH_zinc_N"/>
    <property type="match status" value="1"/>
</dbReference>
<sequence length="535" mass="58061">MDRSKPMKAVVFNGLKSVLVQEKPIPAIQDPRDIIVRVQAAAVCGSDLHVYRGIEPCAAGVTMGHEFSGEVVETGTSVKTVSIGDRIVSPFTTSCMECYFCRNGYSSRCENSLLFGCEKLDGAQAEYVRVPFADGTVLKAPESLMTDAALLMGDIWPTGFFGASNAREMLGLERWADAVVVVIGLGPVGLCALITALEYSPRKVFAIDGVESRLKLAADLGAETLNFHDGTAAMLKRIHEVTEGRGADAIIEVVGLKPAMQTAFDLVRPWGVISSVGVHSQEVRSILLSCEAYPNRTFNSFRSPAQMVTTRTCVYKWAAALCDPFFSDALSLLEKKQHLLGFMFDKIIPLDEAPEGYKLFDEMKRQVDGQLHNGIVLQVLARARQFTDAGCLQRSLQALHDRRAEAVLAYQISTKTSGDIADGKDAKGRRAKRDGGDKGESVHVSKILARRGHLGADRRDGCRRCRRAEGRVGDCDDARSYAKGNFKTFNNAYTGARRSNGAGRETASGATQVERPKSDGATGDVPDKRQAVAGR</sequence>
<dbReference type="Pfam" id="PF08240">
    <property type="entry name" value="ADH_N"/>
    <property type="match status" value="1"/>
</dbReference>
<feature type="region of interest" description="Disordered" evidence="6">
    <location>
        <begin position="492"/>
        <end position="535"/>
    </location>
</feature>
<evidence type="ECO:0000256" key="7">
    <source>
        <dbReference type="SAM" id="Phobius"/>
    </source>
</evidence>
<keyword evidence="7" id="KW-0472">Membrane</keyword>
<dbReference type="Proteomes" id="UP000045706">
    <property type="component" value="Unassembled WGS sequence"/>
</dbReference>
<evidence type="ECO:0000256" key="2">
    <source>
        <dbReference type="ARBA" id="ARBA00022723"/>
    </source>
</evidence>
<keyword evidence="4" id="KW-0560">Oxidoreductase</keyword>
<evidence type="ECO:0000313" key="10">
    <source>
        <dbReference type="EMBL" id="CRK40929.1"/>
    </source>
</evidence>
<evidence type="ECO:0000313" key="13">
    <source>
        <dbReference type="Proteomes" id="UP000045706"/>
    </source>
</evidence>
<feature type="domain" description="Alcohol dehydrogenase-like N-terminal" evidence="9">
    <location>
        <begin position="31"/>
        <end position="140"/>
    </location>
</feature>
<accession>A0A0G4N3L0</accession>
<dbReference type="PROSITE" id="PS00059">
    <property type="entry name" value="ADH_ZINC"/>
    <property type="match status" value="1"/>
</dbReference>
<dbReference type="PANTHER" id="PTHR42813:SF2">
    <property type="entry name" value="DEHYDROGENASE, ZINC-CONTAINING, PUTATIVE (AFU_ORTHOLOGUE AFUA_2G02810)-RELATED"/>
    <property type="match status" value="1"/>
</dbReference>
<dbReference type="InterPro" id="IPR011032">
    <property type="entry name" value="GroES-like_sf"/>
</dbReference>
<keyword evidence="7" id="KW-0812">Transmembrane</keyword>
<dbReference type="SUPFAM" id="SSF50129">
    <property type="entry name" value="GroES-like"/>
    <property type="match status" value="1"/>
</dbReference>
<organism evidence="10 12">
    <name type="scientific">Verticillium longisporum</name>
    <name type="common">Verticillium dahliae var. longisporum</name>
    <dbReference type="NCBI Taxonomy" id="100787"/>
    <lineage>
        <taxon>Eukaryota</taxon>
        <taxon>Fungi</taxon>
        <taxon>Dikarya</taxon>
        <taxon>Ascomycota</taxon>
        <taxon>Pezizomycotina</taxon>
        <taxon>Sordariomycetes</taxon>
        <taxon>Hypocreomycetidae</taxon>
        <taxon>Glomerellales</taxon>
        <taxon>Plectosphaerellaceae</taxon>
        <taxon>Verticillium</taxon>
    </lineage>
</organism>
<evidence type="ECO:0000256" key="6">
    <source>
        <dbReference type="SAM" id="MobiDB-lite"/>
    </source>
</evidence>
<dbReference type="GO" id="GO:0016491">
    <property type="term" value="F:oxidoreductase activity"/>
    <property type="evidence" value="ECO:0007669"/>
    <property type="project" value="UniProtKB-KW"/>
</dbReference>
<keyword evidence="7" id="KW-1133">Transmembrane helix</keyword>
<dbReference type="InterPro" id="IPR002328">
    <property type="entry name" value="ADH_Zn_CS"/>
</dbReference>
<dbReference type="Gene3D" id="3.40.50.720">
    <property type="entry name" value="NAD(P)-binding Rossmann-like Domain"/>
    <property type="match status" value="1"/>
</dbReference>
<dbReference type="EMBL" id="CVQI01033484">
    <property type="protein sequence ID" value="CRK43624.1"/>
    <property type="molecule type" value="Genomic_DNA"/>
</dbReference>
<protein>
    <recommendedName>
        <fullName evidence="14">Enoyl reductase (ER) domain-containing protein</fullName>
    </recommendedName>
</protein>
<feature type="compositionally biased region" description="Basic and acidic residues" evidence="6">
    <location>
        <begin position="525"/>
        <end position="535"/>
    </location>
</feature>
<dbReference type="CDD" id="cd08284">
    <property type="entry name" value="FDH_like_2"/>
    <property type="match status" value="1"/>
</dbReference>
<evidence type="ECO:0000256" key="1">
    <source>
        <dbReference type="ARBA" id="ARBA00001947"/>
    </source>
</evidence>
<dbReference type="InterPro" id="IPR036291">
    <property type="entry name" value="NAD(P)-bd_dom_sf"/>
</dbReference>
<comment type="similarity">
    <text evidence="5">Belongs to the zinc-containing alcohol dehydrogenase family.</text>
</comment>
<dbReference type="InterPro" id="IPR013149">
    <property type="entry name" value="ADH-like_C"/>
</dbReference>
<reference evidence="12 13" key="1">
    <citation type="submission" date="2015-05" db="EMBL/GenBank/DDBJ databases">
        <authorList>
            <person name="Fogelqvist Johan"/>
        </authorList>
    </citation>
    <scope>NUCLEOTIDE SEQUENCE [LARGE SCALE GENOMIC DNA]</scope>
    <source>
        <strain evidence="10">VL1</strain>
        <strain evidence="11">VL2</strain>
    </source>
</reference>
<comment type="cofactor">
    <cofactor evidence="1 5">
        <name>Zn(2+)</name>
        <dbReference type="ChEBI" id="CHEBI:29105"/>
    </cofactor>
</comment>
<dbReference type="EMBL" id="CVQH01026638">
    <property type="protein sequence ID" value="CRK40929.1"/>
    <property type="molecule type" value="Genomic_DNA"/>
</dbReference>
<dbReference type="PANTHER" id="PTHR42813">
    <property type="entry name" value="ZINC-TYPE ALCOHOL DEHYDROGENASE-LIKE"/>
    <property type="match status" value="1"/>
</dbReference>
<gene>
    <name evidence="10" type="ORF">BN1708_008380</name>
    <name evidence="11" type="ORF">BN1723_016236</name>
</gene>
<keyword evidence="3 5" id="KW-0862">Zinc</keyword>
<keyword evidence="12" id="KW-1185">Reference proteome</keyword>